<dbReference type="EC" id="1.13.12.3" evidence="3"/>
<accession>A0ABQ1G0R9</accession>
<sequence length="535" mass="58924">MQGEDSQLSMTRRDLLRLIGLSAGGAAMYAVMNRLGLAAESPYKGAPVLQGAPRGTSVLILGAGLAGMVAAYELRQAGYKVQVLEYNQRPGGRNWTLRGGDTYTELGGFTQHCQFERGLYINPGPWRIPYHHRGLLDYCKKLGIPLESFVQVNYNAYLHSAQAFGGKPQRYRAINADYRGHIAELLAKVTQQGKLEAQVTKEDQALLLDSLRRWGALNDHYAYVAGHSASNRRGYDKEPGGGLSAKPLDSQPLQLHDVLSSRLWSGLADGENYEFQTTLFQPVGGMGRIGEAFGRQLDGVIRYNAKVTAIHQDEHGVTVSYEDARRSGHIQTAHADWCICTIPLSILSQIPMNVSAPMAAAIGAVPYAASVKIGLQFKRRFWEEDEDIYGGVTMTDLPINTISYPSNDFNRKGKGVLLGAYLYGLDAYQFTAMPPEERVRRAVEYGSQIHPQYKQEFENGVAVAWHRAPFTLGCFATWTDELRAKHYDNLCQIDGRIALAGEHASYLPAWQEGAVTSAMDVIARLHQRVVAGGAA</sequence>
<dbReference type="InterPro" id="IPR002937">
    <property type="entry name" value="Amino_oxidase"/>
</dbReference>
<evidence type="ECO:0000256" key="5">
    <source>
        <dbReference type="ARBA" id="ARBA00023070"/>
    </source>
</evidence>
<dbReference type="RefSeq" id="WP_188794552.1">
    <property type="nucleotide sequence ID" value="NZ_BMJA01000002.1"/>
</dbReference>
<dbReference type="Pfam" id="PF01593">
    <property type="entry name" value="Amino_oxidase"/>
    <property type="match status" value="1"/>
</dbReference>
<dbReference type="SUPFAM" id="SSF54373">
    <property type="entry name" value="FAD-linked reductases, C-terminal domain"/>
    <property type="match status" value="1"/>
</dbReference>
<protein>
    <recommendedName>
        <fullName evidence="4">Tryptophan 2-monooxygenase</fullName>
        <ecNumber evidence="3">1.13.12.3</ecNumber>
    </recommendedName>
</protein>
<keyword evidence="5" id="KW-0073">Auxin biosynthesis</keyword>
<evidence type="ECO:0000256" key="4">
    <source>
        <dbReference type="ARBA" id="ARBA00017871"/>
    </source>
</evidence>
<evidence type="ECO:0000256" key="3">
    <source>
        <dbReference type="ARBA" id="ARBA00012535"/>
    </source>
</evidence>
<evidence type="ECO:0000313" key="9">
    <source>
        <dbReference type="Proteomes" id="UP000620046"/>
    </source>
</evidence>
<dbReference type="Gene3D" id="3.50.50.60">
    <property type="entry name" value="FAD/NAD(P)-binding domain"/>
    <property type="match status" value="1"/>
</dbReference>
<comment type="similarity">
    <text evidence="2">Belongs to the tryptophan 2-monooxygenase family.</text>
</comment>
<comment type="caution">
    <text evidence="8">The sequence shown here is derived from an EMBL/GenBank/DDBJ whole genome shotgun (WGS) entry which is preliminary data.</text>
</comment>
<dbReference type="Gene3D" id="3.90.660.10">
    <property type="match status" value="1"/>
</dbReference>
<dbReference type="PANTHER" id="PTHR10742">
    <property type="entry name" value="FLAVIN MONOAMINE OXIDASE"/>
    <property type="match status" value="1"/>
</dbReference>
<organism evidence="8 9">
    <name type="scientific">Dyella nitratireducens</name>
    <dbReference type="NCBI Taxonomy" id="1849580"/>
    <lineage>
        <taxon>Bacteria</taxon>
        <taxon>Pseudomonadati</taxon>
        <taxon>Pseudomonadota</taxon>
        <taxon>Gammaproteobacteria</taxon>
        <taxon>Lysobacterales</taxon>
        <taxon>Rhodanobacteraceae</taxon>
        <taxon>Dyella</taxon>
    </lineage>
</organism>
<comment type="pathway">
    <text evidence="1">Plant hormone metabolism; auxin biosynthesis.</text>
</comment>
<gene>
    <name evidence="8" type="ORF">GCM10010981_23900</name>
</gene>
<evidence type="ECO:0000313" key="8">
    <source>
        <dbReference type="EMBL" id="GGA34172.1"/>
    </source>
</evidence>
<dbReference type="PROSITE" id="PS51318">
    <property type="entry name" value="TAT"/>
    <property type="match status" value="1"/>
</dbReference>
<dbReference type="SUPFAM" id="SSF51905">
    <property type="entry name" value="FAD/NAD(P)-binding domain"/>
    <property type="match status" value="1"/>
</dbReference>
<dbReference type="EMBL" id="BMJA01000002">
    <property type="protein sequence ID" value="GGA34172.1"/>
    <property type="molecule type" value="Genomic_DNA"/>
</dbReference>
<reference evidence="9" key="1">
    <citation type="journal article" date="2019" name="Int. J. Syst. Evol. Microbiol.">
        <title>The Global Catalogue of Microorganisms (GCM) 10K type strain sequencing project: providing services to taxonomists for standard genome sequencing and annotation.</title>
        <authorList>
            <consortium name="The Broad Institute Genomics Platform"/>
            <consortium name="The Broad Institute Genome Sequencing Center for Infectious Disease"/>
            <person name="Wu L."/>
            <person name="Ma J."/>
        </authorList>
    </citation>
    <scope>NUCLEOTIDE SEQUENCE [LARGE SCALE GENOMIC DNA]</scope>
    <source>
        <strain evidence="9">CGMCC 1.15439</strain>
    </source>
</reference>
<dbReference type="InterPro" id="IPR050281">
    <property type="entry name" value="Flavin_monoamine_oxidase"/>
</dbReference>
<evidence type="ECO:0000256" key="1">
    <source>
        <dbReference type="ARBA" id="ARBA00004814"/>
    </source>
</evidence>
<dbReference type="InterPro" id="IPR006311">
    <property type="entry name" value="TAT_signal"/>
</dbReference>
<evidence type="ECO:0000256" key="2">
    <source>
        <dbReference type="ARBA" id="ARBA00005833"/>
    </source>
</evidence>
<feature type="domain" description="Amine oxidase" evidence="7">
    <location>
        <begin position="65"/>
        <end position="519"/>
    </location>
</feature>
<keyword evidence="9" id="KW-1185">Reference proteome</keyword>
<proteinExistence type="inferred from homology"/>
<dbReference type="InterPro" id="IPR036188">
    <property type="entry name" value="FAD/NAD-bd_sf"/>
</dbReference>
<evidence type="ECO:0000256" key="6">
    <source>
        <dbReference type="ARBA" id="ARBA00047321"/>
    </source>
</evidence>
<evidence type="ECO:0000259" key="7">
    <source>
        <dbReference type="Pfam" id="PF01593"/>
    </source>
</evidence>
<dbReference type="Proteomes" id="UP000620046">
    <property type="component" value="Unassembled WGS sequence"/>
</dbReference>
<comment type="catalytic activity">
    <reaction evidence="6">
        <text>L-tryptophan + O2 = indole-3-acetamide + CO2 + H2O</text>
        <dbReference type="Rhea" id="RHEA:16165"/>
        <dbReference type="ChEBI" id="CHEBI:15377"/>
        <dbReference type="ChEBI" id="CHEBI:15379"/>
        <dbReference type="ChEBI" id="CHEBI:16031"/>
        <dbReference type="ChEBI" id="CHEBI:16526"/>
        <dbReference type="ChEBI" id="CHEBI:57912"/>
        <dbReference type="EC" id="1.13.12.3"/>
    </reaction>
</comment>
<dbReference type="Gene3D" id="1.20.1440.240">
    <property type="match status" value="1"/>
</dbReference>
<dbReference type="PANTHER" id="PTHR10742:SF342">
    <property type="entry name" value="AMINE OXIDASE"/>
    <property type="match status" value="1"/>
</dbReference>
<name>A0ABQ1G0R9_9GAMM</name>